<dbReference type="InterPro" id="IPR002545">
    <property type="entry name" value="CheW-lke_dom"/>
</dbReference>
<name>A0A1G8IW65_9FIRM</name>
<sequence length="108" mass="12365">MRGKIIPVMDVRMRFKKKFKVYYDRTCVIVIEVGNISMGLIVDSVSEVLSISEEDIVDPPDMRKDGNKFIKGIGKVGNEVELILDCERLLYKEQLDELTTIQSPEDEV</sequence>
<keyword evidence="3" id="KW-1185">Reference proteome</keyword>
<proteinExistence type="predicted"/>
<dbReference type="PANTHER" id="PTHR22617">
    <property type="entry name" value="CHEMOTAXIS SENSOR HISTIDINE KINASE-RELATED"/>
    <property type="match status" value="1"/>
</dbReference>
<evidence type="ECO:0000313" key="2">
    <source>
        <dbReference type="EMBL" id="SDI23042.1"/>
    </source>
</evidence>
<evidence type="ECO:0000313" key="3">
    <source>
        <dbReference type="Proteomes" id="UP000198656"/>
    </source>
</evidence>
<dbReference type="Gene3D" id="2.30.30.40">
    <property type="entry name" value="SH3 Domains"/>
    <property type="match status" value="1"/>
</dbReference>
<dbReference type="GO" id="GO:0007165">
    <property type="term" value="P:signal transduction"/>
    <property type="evidence" value="ECO:0007669"/>
    <property type="project" value="InterPro"/>
</dbReference>
<dbReference type="Gene3D" id="2.40.50.180">
    <property type="entry name" value="CheA-289, Domain 4"/>
    <property type="match status" value="1"/>
</dbReference>
<protein>
    <submittedName>
        <fullName evidence="2">Purine-binding chemotaxis protein CheW</fullName>
    </submittedName>
</protein>
<dbReference type="Pfam" id="PF01584">
    <property type="entry name" value="CheW"/>
    <property type="match status" value="1"/>
</dbReference>
<dbReference type="STRING" id="1121419.SAMN05443529_13014"/>
<dbReference type="InterPro" id="IPR036061">
    <property type="entry name" value="CheW-like_dom_sf"/>
</dbReference>
<evidence type="ECO:0000259" key="1">
    <source>
        <dbReference type="PROSITE" id="PS50851"/>
    </source>
</evidence>
<dbReference type="PROSITE" id="PS50851">
    <property type="entry name" value="CHEW"/>
    <property type="match status" value="1"/>
</dbReference>
<reference evidence="3" key="1">
    <citation type="submission" date="2016-10" db="EMBL/GenBank/DDBJ databases">
        <authorList>
            <person name="Varghese N."/>
            <person name="Submissions S."/>
        </authorList>
    </citation>
    <scope>NUCLEOTIDE SEQUENCE [LARGE SCALE GENOMIC DNA]</scope>
    <source>
        <strain evidence="3">DSM 8344</strain>
    </source>
</reference>
<gene>
    <name evidence="2" type="ORF">SAMN05443529_13014</name>
</gene>
<dbReference type="Proteomes" id="UP000198656">
    <property type="component" value="Unassembled WGS sequence"/>
</dbReference>
<dbReference type="EMBL" id="FNCP01000030">
    <property type="protein sequence ID" value="SDI23042.1"/>
    <property type="molecule type" value="Genomic_DNA"/>
</dbReference>
<organism evidence="2 3">
    <name type="scientific">Desulfosporosinus hippei DSM 8344</name>
    <dbReference type="NCBI Taxonomy" id="1121419"/>
    <lineage>
        <taxon>Bacteria</taxon>
        <taxon>Bacillati</taxon>
        <taxon>Bacillota</taxon>
        <taxon>Clostridia</taxon>
        <taxon>Eubacteriales</taxon>
        <taxon>Desulfitobacteriaceae</taxon>
        <taxon>Desulfosporosinus</taxon>
    </lineage>
</organism>
<dbReference type="SUPFAM" id="SSF50341">
    <property type="entry name" value="CheW-like"/>
    <property type="match status" value="1"/>
</dbReference>
<dbReference type="GO" id="GO:0005829">
    <property type="term" value="C:cytosol"/>
    <property type="evidence" value="ECO:0007669"/>
    <property type="project" value="TreeGrafter"/>
</dbReference>
<dbReference type="PANTHER" id="PTHR22617:SF23">
    <property type="entry name" value="CHEMOTAXIS PROTEIN CHEW"/>
    <property type="match status" value="1"/>
</dbReference>
<dbReference type="AlphaFoldDB" id="A0A1G8IW65"/>
<dbReference type="InterPro" id="IPR039315">
    <property type="entry name" value="CheW"/>
</dbReference>
<accession>A0A1G8IW65</accession>
<dbReference type="GO" id="GO:0006935">
    <property type="term" value="P:chemotaxis"/>
    <property type="evidence" value="ECO:0007669"/>
    <property type="project" value="InterPro"/>
</dbReference>
<feature type="domain" description="CheW-like" evidence="1">
    <location>
        <begin position="1"/>
        <end position="95"/>
    </location>
</feature>